<dbReference type="OrthoDB" id="364779at2759"/>
<feature type="domain" description="Root UVB sensitive protein C-terminal" evidence="7">
    <location>
        <begin position="326"/>
        <end position="470"/>
    </location>
</feature>
<evidence type="ECO:0000259" key="6">
    <source>
        <dbReference type="Pfam" id="PF04884"/>
    </source>
</evidence>
<gene>
    <name evidence="8" type="ORF">CLODIP_2_CD05451</name>
</gene>
<reference evidence="8 9" key="1">
    <citation type="submission" date="2020-04" db="EMBL/GenBank/DDBJ databases">
        <authorList>
            <person name="Alioto T."/>
            <person name="Alioto T."/>
            <person name="Gomez Garrido J."/>
        </authorList>
    </citation>
    <scope>NUCLEOTIDE SEQUENCE [LARGE SCALE GENOMIC DNA]</scope>
</reference>
<dbReference type="PANTHER" id="PTHR12770:SF31">
    <property type="entry name" value="RUS FAMILY MEMBER 1"/>
    <property type="match status" value="1"/>
</dbReference>
<evidence type="ECO:0000259" key="7">
    <source>
        <dbReference type="Pfam" id="PF24160"/>
    </source>
</evidence>
<evidence type="ECO:0008006" key="10">
    <source>
        <dbReference type="Google" id="ProtNLM"/>
    </source>
</evidence>
<evidence type="ECO:0000256" key="2">
    <source>
        <dbReference type="ARBA" id="ARBA00007558"/>
    </source>
</evidence>
<sequence length="476" mass="52211">MPPALKRCSAAQFDSLYKAIVKERGGLISFVFHISIAVFPGTRKMSAATTQVVEQFGQLGERRHYCLENDRFRRVKEQTARFGGGSVLTWVRNLLRFVLLPQGYPGSVSDDYLEYQLWDTLQAFCSYLSGTLTTRAVMQGVGVGDAAATPLAATLAWIMKDGTGMIGRIAFASWKGPELDSNCKKWRLTADALNDLALAIELGSPLLPQAHFLTALCVATSFKAIVGVAGGATRAALTQHQAKHGNMADVAAKDGSQETFVNLIASNIGIFLLPLVTSNEMTWLVFLLLTCTHLFANYNAVRCLNIPILNATRFEILYQSLITEGQVLKPKEVNSKEPVILGQSGASQTKNWNIVLGESFSALSDVSSEQFQISASLSEDYLVLVSARRKEIAVVFRRGASADPLRTYFHALCVGQALAVLSTQESIAMALTEGSKRANEEFDQFKKSATTAGWLMERHQLLVDEWVAEWTSKKHD</sequence>
<dbReference type="Pfam" id="PF24160">
    <property type="entry name" value="UVB_sens_C"/>
    <property type="match status" value="1"/>
</dbReference>
<keyword evidence="3" id="KW-0812">Transmembrane</keyword>
<dbReference type="Pfam" id="PF04884">
    <property type="entry name" value="UVB_sens_prot"/>
    <property type="match status" value="1"/>
</dbReference>
<feature type="domain" description="Protein root UVB sensitive/RUS" evidence="6">
    <location>
        <begin position="90"/>
        <end position="324"/>
    </location>
</feature>
<dbReference type="AlphaFoldDB" id="A0A8S1DET7"/>
<evidence type="ECO:0000256" key="4">
    <source>
        <dbReference type="ARBA" id="ARBA00022989"/>
    </source>
</evidence>
<comment type="similarity">
    <text evidence="2">Belongs to the RUS1 family.</text>
</comment>
<dbReference type="EMBL" id="CADEPI010000180">
    <property type="protein sequence ID" value="CAB3379180.1"/>
    <property type="molecule type" value="Genomic_DNA"/>
</dbReference>
<evidence type="ECO:0000313" key="9">
    <source>
        <dbReference type="Proteomes" id="UP000494165"/>
    </source>
</evidence>
<evidence type="ECO:0000256" key="5">
    <source>
        <dbReference type="ARBA" id="ARBA00023136"/>
    </source>
</evidence>
<evidence type="ECO:0000313" key="8">
    <source>
        <dbReference type="EMBL" id="CAB3379180.1"/>
    </source>
</evidence>
<dbReference type="InterPro" id="IPR054549">
    <property type="entry name" value="UVB_sens_RUS_dom"/>
</dbReference>
<keyword evidence="4" id="KW-1133">Transmembrane helix</keyword>
<name>A0A8S1DET7_9INSE</name>
<evidence type="ECO:0000256" key="1">
    <source>
        <dbReference type="ARBA" id="ARBA00004370"/>
    </source>
</evidence>
<comment type="caution">
    <text evidence="8">The sequence shown here is derived from an EMBL/GenBank/DDBJ whole genome shotgun (WGS) entry which is preliminary data.</text>
</comment>
<dbReference type="PANTHER" id="PTHR12770">
    <property type="entry name" value="RUS1 FAMILY PROTEIN C16ORF58"/>
    <property type="match status" value="1"/>
</dbReference>
<proteinExistence type="inferred from homology"/>
<dbReference type="GO" id="GO:0016020">
    <property type="term" value="C:membrane"/>
    <property type="evidence" value="ECO:0007669"/>
    <property type="project" value="UniProtKB-SubCell"/>
</dbReference>
<keyword evidence="9" id="KW-1185">Reference proteome</keyword>
<dbReference type="Proteomes" id="UP000494165">
    <property type="component" value="Unassembled WGS sequence"/>
</dbReference>
<dbReference type="InterPro" id="IPR006968">
    <property type="entry name" value="RUS_fam"/>
</dbReference>
<protein>
    <recommendedName>
        <fullName evidence="10">RUS1 family protein</fullName>
    </recommendedName>
</protein>
<dbReference type="InterPro" id="IPR055412">
    <property type="entry name" value="UVB_sens_C"/>
</dbReference>
<evidence type="ECO:0000256" key="3">
    <source>
        <dbReference type="ARBA" id="ARBA00022692"/>
    </source>
</evidence>
<accession>A0A8S1DET7</accession>
<comment type="subcellular location">
    <subcellularLocation>
        <location evidence="1">Membrane</location>
    </subcellularLocation>
</comment>
<keyword evidence="5" id="KW-0472">Membrane</keyword>
<organism evidence="8 9">
    <name type="scientific">Cloeon dipterum</name>
    <dbReference type="NCBI Taxonomy" id="197152"/>
    <lineage>
        <taxon>Eukaryota</taxon>
        <taxon>Metazoa</taxon>
        <taxon>Ecdysozoa</taxon>
        <taxon>Arthropoda</taxon>
        <taxon>Hexapoda</taxon>
        <taxon>Insecta</taxon>
        <taxon>Pterygota</taxon>
        <taxon>Palaeoptera</taxon>
        <taxon>Ephemeroptera</taxon>
        <taxon>Pisciforma</taxon>
        <taxon>Baetidae</taxon>
        <taxon>Cloeon</taxon>
    </lineage>
</organism>